<name>A0A8H6X9E9_9AGAR</name>
<dbReference type="AlphaFoldDB" id="A0A8H6X9E9"/>
<dbReference type="SMART" id="SM00494">
    <property type="entry name" value="ChtBD2"/>
    <property type="match status" value="1"/>
</dbReference>
<proteinExistence type="predicted"/>
<evidence type="ECO:0000256" key="1">
    <source>
        <dbReference type="SAM" id="SignalP"/>
    </source>
</evidence>
<reference evidence="3" key="1">
    <citation type="submission" date="2020-05" db="EMBL/GenBank/DDBJ databases">
        <title>Mycena genomes resolve the evolution of fungal bioluminescence.</title>
        <authorList>
            <person name="Tsai I.J."/>
        </authorList>
    </citation>
    <scope>NUCLEOTIDE SEQUENCE</scope>
    <source>
        <strain evidence="3">CCC161011</strain>
    </source>
</reference>
<keyword evidence="1" id="KW-0732">Signal</keyword>
<dbReference type="GO" id="GO:0008061">
    <property type="term" value="F:chitin binding"/>
    <property type="evidence" value="ECO:0007669"/>
    <property type="project" value="InterPro"/>
</dbReference>
<sequence length="106" mass="11426">MSSLSTSKLLALLALVLWQVHASQANGPRTDGNLIPGYICPAEDITATACMGPKDCLYPNPEDCHSFIQCNDSGLAYVMPCAPNDLVYNDSLKQCDYPESTACHSE</sequence>
<protein>
    <submittedName>
        <fullName evidence="3">Carbohydrate-binding module family 14 protein</fullName>
    </submittedName>
</protein>
<gene>
    <name evidence="3" type="ORF">MVEN_02184900</name>
</gene>
<dbReference type="InterPro" id="IPR002557">
    <property type="entry name" value="Chitin-bd_dom"/>
</dbReference>
<dbReference type="InterPro" id="IPR036508">
    <property type="entry name" value="Chitin-bd_dom_sf"/>
</dbReference>
<evidence type="ECO:0000313" key="4">
    <source>
        <dbReference type="Proteomes" id="UP000620124"/>
    </source>
</evidence>
<evidence type="ECO:0000259" key="2">
    <source>
        <dbReference type="PROSITE" id="PS50940"/>
    </source>
</evidence>
<organism evidence="3 4">
    <name type="scientific">Mycena venus</name>
    <dbReference type="NCBI Taxonomy" id="2733690"/>
    <lineage>
        <taxon>Eukaryota</taxon>
        <taxon>Fungi</taxon>
        <taxon>Dikarya</taxon>
        <taxon>Basidiomycota</taxon>
        <taxon>Agaricomycotina</taxon>
        <taxon>Agaricomycetes</taxon>
        <taxon>Agaricomycetidae</taxon>
        <taxon>Agaricales</taxon>
        <taxon>Marasmiineae</taxon>
        <taxon>Mycenaceae</taxon>
        <taxon>Mycena</taxon>
    </lineage>
</organism>
<feature type="chain" id="PRO_5034865141" evidence="1">
    <location>
        <begin position="26"/>
        <end position="106"/>
    </location>
</feature>
<dbReference type="Gene3D" id="2.170.140.10">
    <property type="entry name" value="Chitin binding domain"/>
    <property type="match status" value="1"/>
</dbReference>
<comment type="caution">
    <text evidence="3">The sequence shown here is derived from an EMBL/GenBank/DDBJ whole genome shotgun (WGS) entry which is preliminary data.</text>
</comment>
<keyword evidence="4" id="KW-1185">Reference proteome</keyword>
<dbReference type="OrthoDB" id="3004855at2759"/>
<feature type="domain" description="Chitin-binding type-2" evidence="2">
    <location>
        <begin position="47"/>
        <end position="105"/>
    </location>
</feature>
<dbReference type="Pfam" id="PF01607">
    <property type="entry name" value="CBM_14"/>
    <property type="match status" value="1"/>
</dbReference>
<dbReference type="Proteomes" id="UP000620124">
    <property type="component" value="Unassembled WGS sequence"/>
</dbReference>
<evidence type="ECO:0000313" key="3">
    <source>
        <dbReference type="EMBL" id="KAF7336364.1"/>
    </source>
</evidence>
<feature type="signal peptide" evidence="1">
    <location>
        <begin position="1"/>
        <end position="25"/>
    </location>
</feature>
<dbReference type="GO" id="GO:0005576">
    <property type="term" value="C:extracellular region"/>
    <property type="evidence" value="ECO:0007669"/>
    <property type="project" value="InterPro"/>
</dbReference>
<dbReference type="PROSITE" id="PS50940">
    <property type="entry name" value="CHIT_BIND_II"/>
    <property type="match status" value="1"/>
</dbReference>
<accession>A0A8H6X9E9</accession>
<dbReference type="EMBL" id="JACAZI010000023">
    <property type="protein sequence ID" value="KAF7336364.1"/>
    <property type="molecule type" value="Genomic_DNA"/>
</dbReference>
<dbReference type="SUPFAM" id="SSF57625">
    <property type="entry name" value="Invertebrate chitin-binding proteins"/>
    <property type="match status" value="1"/>
</dbReference>